<keyword evidence="9" id="KW-1185">Reference proteome</keyword>
<keyword evidence="5 7" id="KW-1133">Transmembrane helix</keyword>
<comment type="caution">
    <text evidence="8">The sequence shown here is derived from an EMBL/GenBank/DDBJ whole genome shotgun (WGS) entry which is preliminary data.</text>
</comment>
<evidence type="ECO:0008006" key="10">
    <source>
        <dbReference type="Google" id="ProtNLM"/>
    </source>
</evidence>
<keyword evidence="6 7" id="KW-0472">Membrane</keyword>
<feature type="transmembrane region" description="Helical" evidence="7">
    <location>
        <begin position="62"/>
        <end position="80"/>
    </location>
</feature>
<evidence type="ECO:0000256" key="6">
    <source>
        <dbReference type="ARBA" id="ARBA00023136"/>
    </source>
</evidence>
<dbReference type="InterPro" id="IPR011701">
    <property type="entry name" value="MFS"/>
</dbReference>
<dbReference type="InterPro" id="IPR036259">
    <property type="entry name" value="MFS_trans_sf"/>
</dbReference>
<protein>
    <recommendedName>
        <fullName evidence="10">Mfs transporter</fullName>
    </recommendedName>
</protein>
<organism evidence="8 9">
    <name type="scientific">Diplodia seriata</name>
    <dbReference type="NCBI Taxonomy" id="420778"/>
    <lineage>
        <taxon>Eukaryota</taxon>
        <taxon>Fungi</taxon>
        <taxon>Dikarya</taxon>
        <taxon>Ascomycota</taxon>
        <taxon>Pezizomycotina</taxon>
        <taxon>Dothideomycetes</taxon>
        <taxon>Dothideomycetes incertae sedis</taxon>
        <taxon>Botryosphaeriales</taxon>
        <taxon>Botryosphaeriaceae</taxon>
        <taxon>Diplodia</taxon>
    </lineage>
</organism>
<comment type="similarity">
    <text evidence="2">Belongs to the major facilitator superfamily.</text>
</comment>
<dbReference type="PANTHER" id="PTHR23514">
    <property type="entry name" value="BYPASS OF STOP CODON PROTEIN 6"/>
    <property type="match status" value="1"/>
</dbReference>
<comment type="subcellular location">
    <subcellularLocation>
        <location evidence="1">Endomembrane system</location>
        <topology evidence="1">Multi-pass membrane protein</topology>
    </subcellularLocation>
</comment>
<sequence length="388" mass="42777">MAPYDDERSPLIKRHEREELGRWNSSTLNTLRVAATFWSFIISGANDSLYGLEFFYGLNHTTVSLLFLSPVAGYIIATLFNHTMHVRVGQRGIALIGGCCHVLAYAIASTHPPFPALVLVYTLVGLGSGTKQAAWNSWVGGLRNPNELLGILHGFYGAGATAMPVVASVLFGKRGWPWYAIYYPFVAIAFADMVFSASVFATHDGRAYREKNGIRHREEEEEEHARRAGTRGCLASVRRSQTALCLREKVVLLGSAFLITYTGSEVALGGWMVTFLMEVRHGTAFASGLAVSGFWGGLTVGRFVLGFVTARFLDSMKLTVAFYLVCAMAMQLLFWLIPSFIASAVSAAFLDHDCDHALWQRAAFTNLNLTAIKKHQLSPTIQIIEHDR</sequence>
<evidence type="ECO:0000256" key="7">
    <source>
        <dbReference type="SAM" id="Phobius"/>
    </source>
</evidence>
<dbReference type="SUPFAM" id="SSF103473">
    <property type="entry name" value="MFS general substrate transporter"/>
    <property type="match status" value="1"/>
</dbReference>
<evidence type="ECO:0000256" key="3">
    <source>
        <dbReference type="ARBA" id="ARBA00022448"/>
    </source>
</evidence>
<dbReference type="Proteomes" id="UP001430584">
    <property type="component" value="Unassembled WGS sequence"/>
</dbReference>
<dbReference type="PANTHER" id="PTHR23514:SF3">
    <property type="entry name" value="BYPASS OF STOP CODON PROTEIN 6"/>
    <property type="match status" value="1"/>
</dbReference>
<name>A0ABR3CFJ1_9PEZI</name>
<feature type="transmembrane region" description="Helical" evidence="7">
    <location>
        <begin position="285"/>
        <end position="308"/>
    </location>
</feature>
<evidence type="ECO:0000256" key="5">
    <source>
        <dbReference type="ARBA" id="ARBA00022989"/>
    </source>
</evidence>
<feature type="transmembrane region" description="Helical" evidence="7">
    <location>
        <begin position="178"/>
        <end position="201"/>
    </location>
</feature>
<dbReference type="Pfam" id="PF07690">
    <property type="entry name" value="MFS_1"/>
    <property type="match status" value="1"/>
</dbReference>
<evidence type="ECO:0000256" key="1">
    <source>
        <dbReference type="ARBA" id="ARBA00004127"/>
    </source>
</evidence>
<feature type="transmembrane region" description="Helical" evidence="7">
    <location>
        <begin position="250"/>
        <end position="273"/>
    </location>
</feature>
<proteinExistence type="inferred from homology"/>
<feature type="transmembrane region" description="Helical" evidence="7">
    <location>
        <begin position="114"/>
        <end position="130"/>
    </location>
</feature>
<dbReference type="Gene3D" id="1.20.1250.20">
    <property type="entry name" value="MFS general substrate transporter like domains"/>
    <property type="match status" value="2"/>
</dbReference>
<dbReference type="GeneID" id="92009115"/>
<evidence type="ECO:0000256" key="2">
    <source>
        <dbReference type="ARBA" id="ARBA00008335"/>
    </source>
</evidence>
<feature type="transmembrane region" description="Helical" evidence="7">
    <location>
        <begin position="320"/>
        <end position="341"/>
    </location>
</feature>
<gene>
    <name evidence="8" type="ORF">SLS55_005030</name>
</gene>
<evidence type="ECO:0000256" key="4">
    <source>
        <dbReference type="ARBA" id="ARBA00022692"/>
    </source>
</evidence>
<evidence type="ECO:0000313" key="8">
    <source>
        <dbReference type="EMBL" id="KAL0259294.1"/>
    </source>
</evidence>
<dbReference type="EMBL" id="JAJVCZ030000005">
    <property type="protein sequence ID" value="KAL0259294.1"/>
    <property type="molecule type" value="Genomic_DNA"/>
</dbReference>
<feature type="transmembrane region" description="Helical" evidence="7">
    <location>
        <begin position="151"/>
        <end position="172"/>
    </location>
</feature>
<feature type="transmembrane region" description="Helical" evidence="7">
    <location>
        <begin position="21"/>
        <end position="42"/>
    </location>
</feature>
<keyword evidence="4 7" id="KW-0812">Transmembrane</keyword>
<dbReference type="RefSeq" id="XP_066632323.1">
    <property type="nucleotide sequence ID" value="XM_066776481.1"/>
</dbReference>
<accession>A0ABR3CFJ1</accession>
<reference evidence="8 9" key="1">
    <citation type="submission" date="2024-02" db="EMBL/GenBank/DDBJ databases">
        <title>De novo assembly and annotation of 12 fungi associated with fruit tree decline syndrome in Ontario, Canada.</title>
        <authorList>
            <person name="Sulman M."/>
            <person name="Ellouze W."/>
            <person name="Ilyukhin E."/>
        </authorList>
    </citation>
    <scope>NUCLEOTIDE SEQUENCE [LARGE SCALE GENOMIC DNA]</scope>
    <source>
        <strain evidence="8 9">FDS-637</strain>
    </source>
</reference>
<dbReference type="InterPro" id="IPR051788">
    <property type="entry name" value="MFS_Transporter"/>
</dbReference>
<keyword evidence="3" id="KW-0813">Transport</keyword>
<evidence type="ECO:0000313" key="9">
    <source>
        <dbReference type="Proteomes" id="UP001430584"/>
    </source>
</evidence>
<feature type="transmembrane region" description="Helical" evidence="7">
    <location>
        <begin position="92"/>
        <end position="108"/>
    </location>
</feature>